<keyword evidence="5" id="KW-0539">Nucleus</keyword>
<dbReference type="SUPFAM" id="SSF54171">
    <property type="entry name" value="DNA-binding domain"/>
    <property type="match status" value="1"/>
</dbReference>
<dbReference type="GO" id="GO:0005634">
    <property type="term" value="C:nucleus"/>
    <property type="evidence" value="ECO:0007669"/>
    <property type="project" value="UniProtKB-SubCell"/>
</dbReference>
<dbReference type="AlphaFoldDB" id="A0AAD1UEP3"/>
<keyword evidence="4" id="KW-0804">Transcription</keyword>
<evidence type="ECO:0000256" key="1">
    <source>
        <dbReference type="ARBA" id="ARBA00004123"/>
    </source>
</evidence>
<dbReference type="PROSITE" id="PS51032">
    <property type="entry name" value="AP2_ERF"/>
    <property type="match status" value="1"/>
</dbReference>
<evidence type="ECO:0000313" key="9">
    <source>
        <dbReference type="Proteomes" id="UP001295684"/>
    </source>
</evidence>
<keyword evidence="2" id="KW-0805">Transcription regulation</keyword>
<evidence type="ECO:0000256" key="4">
    <source>
        <dbReference type="ARBA" id="ARBA00023163"/>
    </source>
</evidence>
<dbReference type="GO" id="GO:0003677">
    <property type="term" value="F:DNA binding"/>
    <property type="evidence" value="ECO:0007669"/>
    <property type="project" value="UniProtKB-KW"/>
</dbReference>
<comment type="caution">
    <text evidence="8">The sequence shown here is derived from an EMBL/GenBank/DDBJ whole genome shotgun (WGS) entry which is preliminary data.</text>
</comment>
<proteinExistence type="predicted"/>
<evidence type="ECO:0000256" key="3">
    <source>
        <dbReference type="ARBA" id="ARBA00023125"/>
    </source>
</evidence>
<reference evidence="8" key="1">
    <citation type="submission" date="2023-07" db="EMBL/GenBank/DDBJ databases">
        <authorList>
            <consortium name="AG Swart"/>
            <person name="Singh M."/>
            <person name="Singh A."/>
            <person name="Seah K."/>
            <person name="Emmerich C."/>
        </authorList>
    </citation>
    <scope>NUCLEOTIDE SEQUENCE</scope>
    <source>
        <strain evidence="8">DP1</strain>
    </source>
</reference>
<sequence>MDLVNTSLQNLLQQHYSCFCSCSVAQEVSNCFGVATQNMLLKNSAKHTGSLLFRSNARDRILSRSLESKSEHLIMTGHGSIDIVRSTGSPWLPILPTKPDDSPKDSKNNEDVHEDKSLLPFQDTTKRGTSSLVQQLGENNDKIVMFLQKYIRKTKVFSKERTKVLEAVQRYLSLSSTSPEFIMIPSTPKKEIRIGGFASKYRGSIFRGVSMNGSKWQVFYTYKSKKYYIGIVPTEAEAAGLYDLLEIFHYGLKSKTNYDYTKSQVWEIFSQLENIVKLKL</sequence>
<feature type="region of interest" description="Disordered" evidence="6">
    <location>
        <begin position="92"/>
        <end position="122"/>
    </location>
</feature>
<organism evidence="8 9">
    <name type="scientific">Euplotes crassus</name>
    <dbReference type="NCBI Taxonomy" id="5936"/>
    <lineage>
        <taxon>Eukaryota</taxon>
        <taxon>Sar</taxon>
        <taxon>Alveolata</taxon>
        <taxon>Ciliophora</taxon>
        <taxon>Intramacronucleata</taxon>
        <taxon>Spirotrichea</taxon>
        <taxon>Hypotrichia</taxon>
        <taxon>Euplotida</taxon>
        <taxon>Euplotidae</taxon>
        <taxon>Moneuplotes</taxon>
    </lineage>
</organism>
<evidence type="ECO:0000313" key="8">
    <source>
        <dbReference type="EMBL" id="CAI2366601.1"/>
    </source>
</evidence>
<gene>
    <name evidence="8" type="ORF">ECRASSUSDP1_LOCUS7874</name>
</gene>
<dbReference type="Proteomes" id="UP001295684">
    <property type="component" value="Unassembled WGS sequence"/>
</dbReference>
<evidence type="ECO:0000259" key="7">
    <source>
        <dbReference type="PROSITE" id="PS51032"/>
    </source>
</evidence>
<dbReference type="GO" id="GO:0003700">
    <property type="term" value="F:DNA-binding transcription factor activity"/>
    <property type="evidence" value="ECO:0007669"/>
    <property type="project" value="InterPro"/>
</dbReference>
<keyword evidence="3" id="KW-0238">DNA-binding</keyword>
<comment type="subcellular location">
    <subcellularLocation>
        <location evidence="1">Nucleus</location>
    </subcellularLocation>
</comment>
<accession>A0AAD1UEP3</accession>
<keyword evidence="9" id="KW-1185">Reference proteome</keyword>
<feature type="compositionally biased region" description="Basic and acidic residues" evidence="6">
    <location>
        <begin position="98"/>
        <end position="117"/>
    </location>
</feature>
<evidence type="ECO:0000256" key="6">
    <source>
        <dbReference type="SAM" id="MobiDB-lite"/>
    </source>
</evidence>
<evidence type="ECO:0000256" key="2">
    <source>
        <dbReference type="ARBA" id="ARBA00023015"/>
    </source>
</evidence>
<name>A0AAD1UEP3_EUPCR</name>
<dbReference type="InterPro" id="IPR016177">
    <property type="entry name" value="DNA-bd_dom_sf"/>
</dbReference>
<dbReference type="InterPro" id="IPR001471">
    <property type="entry name" value="AP2/ERF_dom"/>
</dbReference>
<protein>
    <recommendedName>
        <fullName evidence="7">AP2/ERF domain-containing protein</fullName>
    </recommendedName>
</protein>
<evidence type="ECO:0000256" key="5">
    <source>
        <dbReference type="ARBA" id="ARBA00023242"/>
    </source>
</evidence>
<dbReference type="EMBL" id="CAMPGE010007689">
    <property type="protein sequence ID" value="CAI2366601.1"/>
    <property type="molecule type" value="Genomic_DNA"/>
</dbReference>
<feature type="domain" description="AP2/ERF" evidence="7">
    <location>
        <begin position="200"/>
        <end position="259"/>
    </location>
</feature>